<dbReference type="InterPro" id="IPR025695">
    <property type="entry name" value="DoxX-like"/>
</dbReference>
<accession>A0A8T9MRE2</accession>
<keyword evidence="1" id="KW-0812">Transmembrane</keyword>
<dbReference type="EMBL" id="CP091521">
    <property type="protein sequence ID" value="UOP04137.1"/>
    <property type="molecule type" value="Genomic_DNA"/>
</dbReference>
<reference evidence="2" key="1">
    <citation type="journal article" date="2022" name="Res Sq">
        <title>Evolution of multicellular longitudinally dividing oral cavity symbionts (Neisseriaceae).</title>
        <authorList>
            <person name="Nyongesa S."/>
            <person name="Weber P."/>
            <person name="Bernet E."/>
            <person name="Pullido F."/>
            <person name="Nieckarz M."/>
            <person name="Delaby M."/>
            <person name="Nieves C."/>
            <person name="Viehboeck T."/>
            <person name="Krause N."/>
            <person name="Rivera-Millot A."/>
            <person name="Nakamura A."/>
            <person name="Vischer N."/>
            <person name="VanNieuwenhze M."/>
            <person name="Brun Y."/>
            <person name="Cava F."/>
            <person name="Bulgheresi S."/>
            <person name="Veyrier F."/>
        </authorList>
    </citation>
    <scope>NUCLEOTIDE SEQUENCE</scope>
    <source>
        <strain evidence="2">17694</strain>
    </source>
</reference>
<dbReference type="AlphaFoldDB" id="A0A8T9MRE2"/>
<dbReference type="RefSeq" id="WP_027009217.1">
    <property type="nucleotide sequence ID" value="NZ_CP091521.1"/>
</dbReference>
<organism evidence="2 3">
    <name type="scientific">Conchiformibius kuhniae</name>
    <dbReference type="NCBI Taxonomy" id="211502"/>
    <lineage>
        <taxon>Bacteria</taxon>
        <taxon>Pseudomonadati</taxon>
        <taxon>Pseudomonadota</taxon>
        <taxon>Betaproteobacteria</taxon>
        <taxon>Neisseriales</taxon>
        <taxon>Neisseriaceae</taxon>
        <taxon>Conchiformibius</taxon>
    </lineage>
</organism>
<keyword evidence="3" id="KW-1185">Reference proteome</keyword>
<proteinExistence type="predicted"/>
<evidence type="ECO:0000256" key="1">
    <source>
        <dbReference type="SAM" id="Phobius"/>
    </source>
</evidence>
<dbReference type="Pfam" id="PF13781">
    <property type="entry name" value="DoxX_3"/>
    <property type="match status" value="1"/>
</dbReference>
<gene>
    <name evidence="2" type="ORF">LVJ77_06645</name>
</gene>
<evidence type="ECO:0000313" key="2">
    <source>
        <dbReference type="EMBL" id="UOP04137.1"/>
    </source>
</evidence>
<name>A0A8T9MRE2_9NEIS</name>
<dbReference type="KEGG" id="ckh:LVJ77_06645"/>
<dbReference type="Proteomes" id="UP000831534">
    <property type="component" value="Chromosome"/>
</dbReference>
<evidence type="ECO:0000313" key="3">
    <source>
        <dbReference type="Proteomes" id="UP000831534"/>
    </source>
</evidence>
<sequence>MKRDIPFYLPASVGLLWLWSGAVSLWVSPHISLALLAETGVAAAWREPLLYAAAGLDMLLGILCLGKLRRCPMFWLAQAATVAAYSAVMALRLPEYALHPFAPLLKNLPIAALMLFLFRETGKES</sequence>
<feature type="transmembrane region" description="Helical" evidence="1">
    <location>
        <begin position="97"/>
        <end position="118"/>
    </location>
</feature>
<reference evidence="2" key="2">
    <citation type="submission" date="2024-09" db="EMBL/GenBank/DDBJ databases">
        <authorList>
            <person name="Veyrier F.J."/>
        </authorList>
    </citation>
    <scope>NUCLEOTIDE SEQUENCE</scope>
    <source>
        <strain evidence="2">17694</strain>
    </source>
</reference>
<feature type="transmembrane region" description="Helical" evidence="1">
    <location>
        <begin position="73"/>
        <end position="91"/>
    </location>
</feature>
<keyword evidence="1" id="KW-1133">Transmembrane helix</keyword>
<keyword evidence="1" id="KW-0472">Membrane</keyword>
<feature type="transmembrane region" description="Helical" evidence="1">
    <location>
        <begin position="7"/>
        <end position="28"/>
    </location>
</feature>
<protein>
    <submittedName>
        <fullName evidence="2">DoxX-like family protein</fullName>
    </submittedName>
</protein>
<feature type="transmembrane region" description="Helical" evidence="1">
    <location>
        <begin position="48"/>
        <end position="66"/>
    </location>
</feature>